<dbReference type="PANTHER" id="PTHR31286:SF180">
    <property type="entry name" value="OS10G0362600 PROTEIN"/>
    <property type="match status" value="1"/>
</dbReference>
<dbReference type="Proteomes" id="UP001180020">
    <property type="component" value="Unassembled WGS sequence"/>
</dbReference>
<keyword evidence="2" id="KW-1185">Reference proteome</keyword>
<comment type="caution">
    <text evidence="1">The sequence shown here is derived from an EMBL/GenBank/DDBJ whole genome shotgun (WGS) entry which is preliminary data.</text>
</comment>
<dbReference type="AlphaFoldDB" id="A0AAV9ENY0"/>
<dbReference type="InterPro" id="IPR040256">
    <property type="entry name" value="At4g02000-like"/>
</dbReference>
<protein>
    <recommendedName>
        <fullName evidence="3">DUF4283 domain-containing protein</fullName>
    </recommendedName>
</protein>
<reference evidence="1" key="1">
    <citation type="journal article" date="2023" name="Nat. Commun.">
        <title>Diploid and tetraploid genomes of Acorus and the evolution of monocots.</title>
        <authorList>
            <person name="Ma L."/>
            <person name="Liu K.W."/>
            <person name="Li Z."/>
            <person name="Hsiao Y.Y."/>
            <person name="Qi Y."/>
            <person name="Fu T."/>
            <person name="Tang G.D."/>
            <person name="Zhang D."/>
            <person name="Sun W.H."/>
            <person name="Liu D.K."/>
            <person name="Li Y."/>
            <person name="Chen G.Z."/>
            <person name="Liu X.D."/>
            <person name="Liao X.Y."/>
            <person name="Jiang Y.T."/>
            <person name="Yu X."/>
            <person name="Hao Y."/>
            <person name="Huang J."/>
            <person name="Zhao X.W."/>
            <person name="Ke S."/>
            <person name="Chen Y.Y."/>
            <person name="Wu W.L."/>
            <person name="Hsu J.L."/>
            <person name="Lin Y.F."/>
            <person name="Huang M.D."/>
            <person name="Li C.Y."/>
            <person name="Huang L."/>
            <person name="Wang Z.W."/>
            <person name="Zhao X."/>
            <person name="Zhong W.Y."/>
            <person name="Peng D.H."/>
            <person name="Ahmad S."/>
            <person name="Lan S."/>
            <person name="Zhang J.S."/>
            <person name="Tsai W.C."/>
            <person name="Van de Peer Y."/>
            <person name="Liu Z.J."/>
        </authorList>
    </citation>
    <scope>NUCLEOTIDE SEQUENCE</scope>
    <source>
        <strain evidence="1">CP</strain>
    </source>
</reference>
<name>A0AAV9ENY0_ACOCL</name>
<evidence type="ECO:0000313" key="1">
    <source>
        <dbReference type="EMBL" id="KAK1315251.1"/>
    </source>
</evidence>
<evidence type="ECO:0000313" key="2">
    <source>
        <dbReference type="Proteomes" id="UP001180020"/>
    </source>
</evidence>
<dbReference type="PANTHER" id="PTHR31286">
    <property type="entry name" value="GLYCINE-RICH CELL WALL STRUCTURAL PROTEIN 1.8-LIKE"/>
    <property type="match status" value="1"/>
</dbReference>
<dbReference type="EMBL" id="JAUJYO010000006">
    <property type="protein sequence ID" value="KAK1315251.1"/>
    <property type="molecule type" value="Genomic_DNA"/>
</dbReference>
<proteinExistence type="predicted"/>
<organism evidence="1 2">
    <name type="scientific">Acorus calamus</name>
    <name type="common">Sweet flag</name>
    <dbReference type="NCBI Taxonomy" id="4465"/>
    <lineage>
        <taxon>Eukaryota</taxon>
        <taxon>Viridiplantae</taxon>
        <taxon>Streptophyta</taxon>
        <taxon>Embryophyta</taxon>
        <taxon>Tracheophyta</taxon>
        <taxon>Spermatophyta</taxon>
        <taxon>Magnoliopsida</taxon>
        <taxon>Liliopsida</taxon>
        <taxon>Acoraceae</taxon>
        <taxon>Acorus</taxon>
    </lineage>
</organism>
<evidence type="ECO:0008006" key="3">
    <source>
        <dbReference type="Google" id="ProtNLM"/>
    </source>
</evidence>
<accession>A0AAV9ENY0</accession>
<sequence length="235" mass="26529">MGLMVGSIDNILKSLGHIGEGSSHKGKEVIQPHKGNEVSAAAIHGNRQQRHIASKQISSWATTREQFDHWKRLTNQKSRTSCHASTSRTWADLFPPQTRRSPTTILEPVELNTHEGRIFVDCEEEDLKEMDSHWAHLLVGYVIAKFSDEDDLLNAMEGGPWLMAGRPIVPRRWNRGMRLGIERLETIPLWIRFPALPLHMWGTRLISKLVSAVGKPLYMDTATDLAPESTLLESV</sequence>
<gene>
    <name evidence="1" type="ORF">QJS10_CPA06g01202</name>
</gene>
<reference evidence="1" key="2">
    <citation type="submission" date="2023-06" db="EMBL/GenBank/DDBJ databases">
        <authorList>
            <person name="Ma L."/>
            <person name="Liu K.-W."/>
            <person name="Li Z."/>
            <person name="Hsiao Y.-Y."/>
            <person name="Qi Y."/>
            <person name="Fu T."/>
            <person name="Tang G."/>
            <person name="Zhang D."/>
            <person name="Sun W.-H."/>
            <person name="Liu D.-K."/>
            <person name="Li Y."/>
            <person name="Chen G.-Z."/>
            <person name="Liu X.-D."/>
            <person name="Liao X.-Y."/>
            <person name="Jiang Y.-T."/>
            <person name="Yu X."/>
            <person name="Hao Y."/>
            <person name="Huang J."/>
            <person name="Zhao X.-W."/>
            <person name="Ke S."/>
            <person name="Chen Y.-Y."/>
            <person name="Wu W.-L."/>
            <person name="Hsu J.-L."/>
            <person name="Lin Y.-F."/>
            <person name="Huang M.-D."/>
            <person name="Li C.-Y."/>
            <person name="Huang L."/>
            <person name="Wang Z.-W."/>
            <person name="Zhao X."/>
            <person name="Zhong W.-Y."/>
            <person name="Peng D.-H."/>
            <person name="Ahmad S."/>
            <person name="Lan S."/>
            <person name="Zhang J.-S."/>
            <person name="Tsai W.-C."/>
            <person name="Van De Peer Y."/>
            <person name="Liu Z.-J."/>
        </authorList>
    </citation>
    <scope>NUCLEOTIDE SEQUENCE</scope>
    <source>
        <strain evidence="1">CP</strain>
        <tissue evidence="1">Leaves</tissue>
    </source>
</reference>